<dbReference type="EMBL" id="BJZQ01000005">
    <property type="protein sequence ID" value="GEO89174.1"/>
    <property type="molecule type" value="Genomic_DNA"/>
</dbReference>
<keyword evidence="7" id="KW-0067">ATP-binding</keyword>
<dbReference type="PANTHER" id="PTHR24421:SF10">
    <property type="entry name" value="NITRATE_NITRITE SENSOR PROTEIN NARQ"/>
    <property type="match status" value="1"/>
</dbReference>
<evidence type="ECO:0000256" key="8">
    <source>
        <dbReference type="ARBA" id="ARBA00023012"/>
    </source>
</evidence>
<dbReference type="CDD" id="cd16917">
    <property type="entry name" value="HATPase_UhpB-NarQ-NarX-like"/>
    <property type="match status" value="1"/>
</dbReference>
<gene>
    <name evidence="12" type="ORF">AFL01nite_15010</name>
</gene>
<dbReference type="PANTHER" id="PTHR24421">
    <property type="entry name" value="NITRATE/NITRITE SENSOR PROTEIN NARX-RELATED"/>
    <property type="match status" value="1"/>
</dbReference>
<protein>
    <recommendedName>
        <fullName evidence="2">histidine kinase</fullName>
        <ecNumber evidence="2">2.7.13.3</ecNumber>
    </recommendedName>
</protein>
<dbReference type="GO" id="GO:0016020">
    <property type="term" value="C:membrane"/>
    <property type="evidence" value="ECO:0007669"/>
    <property type="project" value="InterPro"/>
</dbReference>
<dbReference type="Gene3D" id="1.20.5.1930">
    <property type="match status" value="1"/>
</dbReference>
<comment type="catalytic activity">
    <reaction evidence="1">
        <text>ATP + protein L-histidine = ADP + protein N-phospho-L-histidine.</text>
        <dbReference type="EC" id="2.7.13.3"/>
    </reaction>
</comment>
<evidence type="ECO:0000313" key="13">
    <source>
        <dbReference type="Proteomes" id="UP000321769"/>
    </source>
</evidence>
<evidence type="ECO:0000256" key="4">
    <source>
        <dbReference type="ARBA" id="ARBA00022679"/>
    </source>
</evidence>
<proteinExistence type="predicted"/>
<keyword evidence="13" id="KW-1185">Reference proteome</keyword>
<comment type="caution">
    <text evidence="12">The sequence shown here is derived from an EMBL/GenBank/DDBJ whole genome shotgun (WGS) entry which is preliminary data.</text>
</comment>
<dbReference type="GO" id="GO:0000155">
    <property type="term" value="F:phosphorelay sensor kinase activity"/>
    <property type="evidence" value="ECO:0007669"/>
    <property type="project" value="InterPro"/>
</dbReference>
<feature type="transmembrane region" description="Helical" evidence="9">
    <location>
        <begin position="129"/>
        <end position="147"/>
    </location>
</feature>
<evidence type="ECO:0000256" key="7">
    <source>
        <dbReference type="ARBA" id="ARBA00022840"/>
    </source>
</evidence>
<evidence type="ECO:0000256" key="5">
    <source>
        <dbReference type="ARBA" id="ARBA00022741"/>
    </source>
</evidence>
<keyword evidence="3" id="KW-0597">Phosphoprotein</keyword>
<dbReference type="InterPro" id="IPR036890">
    <property type="entry name" value="HATPase_C_sf"/>
</dbReference>
<keyword evidence="8" id="KW-0902">Two-component regulatory system</keyword>
<keyword evidence="4" id="KW-0808">Transferase</keyword>
<keyword evidence="9" id="KW-0472">Membrane</keyword>
<name>A0A512HUQ4_9ACTN</name>
<evidence type="ECO:0000256" key="6">
    <source>
        <dbReference type="ARBA" id="ARBA00022777"/>
    </source>
</evidence>
<dbReference type="Gene3D" id="3.30.565.10">
    <property type="entry name" value="Histidine kinase-like ATPase, C-terminal domain"/>
    <property type="match status" value="1"/>
</dbReference>
<evidence type="ECO:0000256" key="1">
    <source>
        <dbReference type="ARBA" id="ARBA00000085"/>
    </source>
</evidence>
<feature type="transmembrane region" description="Helical" evidence="9">
    <location>
        <begin position="12"/>
        <end position="28"/>
    </location>
</feature>
<dbReference type="GO" id="GO:0005524">
    <property type="term" value="F:ATP binding"/>
    <property type="evidence" value="ECO:0007669"/>
    <property type="project" value="UniProtKB-KW"/>
</dbReference>
<evidence type="ECO:0000256" key="9">
    <source>
        <dbReference type="SAM" id="Phobius"/>
    </source>
</evidence>
<evidence type="ECO:0000256" key="3">
    <source>
        <dbReference type="ARBA" id="ARBA00022553"/>
    </source>
</evidence>
<feature type="transmembrane region" description="Helical" evidence="9">
    <location>
        <begin position="80"/>
        <end position="97"/>
    </location>
</feature>
<feature type="domain" description="Signal transduction histidine kinase subgroup 3 dimerisation and phosphoacceptor" evidence="11">
    <location>
        <begin position="178"/>
        <end position="243"/>
    </location>
</feature>
<evidence type="ECO:0000313" key="12">
    <source>
        <dbReference type="EMBL" id="GEO89174.1"/>
    </source>
</evidence>
<evidence type="ECO:0000256" key="2">
    <source>
        <dbReference type="ARBA" id="ARBA00012438"/>
    </source>
</evidence>
<dbReference type="AlphaFoldDB" id="A0A512HUQ4"/>
<dbReference type="InterPro" id="IPR011712">
    <property type="entry name" value="Sig_transdc_His_kin_sub3_dim/P"/>
</dbReference>
<sequence>MEGRRPRLTRGDWLLPAVLAVVGVGEVFTVDDLPRLPGLVAVLLPCALLVGRRPLPLVFATPAVGVVMLSSHLGLPDDALTTPLLVVFAGCFALGRHERVAARGALVLVALNTAFHLLGAWRVPLFGDVLWAGGLSFLPWFFGRLVLAHARQSEQLAEQGRRLVEEQRQVAERAVADERRRIARELHDVIAHAVSVMVVQAGAARELVGSDDVAADAALDEVQRAGRGALTETGRLLGLLRAEEDCEVTPQPSVDDVARLVEDFRGSGLDVSLAMRGSTAGLPAALELSVFRIVEEGLTNALKHAPGARVHIDVRRENDAVEVAITSDGGGPRVAPSGGHGLVGMRERVAMFGGSLSTGPTDTGGYLVDARLPVGETP</sequence>
<organism evidence="12 13">
    <name type="scientific">Aeromicrobium flavum</name>
    <dbReference type="NCBI Taxonomy" id="416568"/>
    <lineage>
        <taxon>Bacteria</taxon>
        <taxon>Bacillati</taxon>
        <taxon>Actinomycetota</taxon>
        <taxon>Actinomycetes</taxon>
        <taxon>Propionibacteriales</taxon>
        <taxon>Nocardioidaceae</taxon>
        <taxon>Aeromicrobium</taxon>
    </lineage>
</organism>
<dbReference type="Proteomes" id="UP000321769">
    <property type="component" value="Unassembled WGS sequence"/>
</dbReference>
<feature type="transmembrane region" description="Helical" evidence="9">
    <location>
        <begin position="104"/>
        <end position="123"/>
    </location>
</feature>
<keyword evidence="5" id="KW-0547">Nucleotide-binding</keyword>
<dbReference type="InterPro" id="IPR003594">
    <property type="entry name" value="HATPase_dom"/>
</dbReference>
<dbReference type="Pfam" id="PF07730">
    <property type="entry name" value="HisKA_3"/>
    <property type="match status" value="1"/>
</dbReference>
<accession>A0A512HUQ4</accession>
<dbReference type="SUPFAM" id="SSF55874">
    <property type="entry name" value="ATPase domain of HSP90 chaperone/DNA topoisomerase II/histidine kinase"/>
    <property type="match status" value="1"/>
</dbReference>
<reference evidence="12 13" key="1">
    <citation type="submission" date="2019-07" db="EMBL/GenBank/DDBJ databases">
        <title>Whole genome shotgun sequence of Aeromicrobium flavum NBRC 107625.</title>
        <authorList>
            <person name="Hosoyama A."/>
            <person name="Uohara A."/>
            <person name="Ohji S."/>
            <person name="Ichikawa N."/>
        </authorList>
    </citation>
    <scope>NUCLEOTIDE SEQUENCE [LARGE SCALE GENOMIC DNA]</scope>
    <source>
        <strain evidence="12 13">NBRC 107625</strain>
    </source>
</reference>
<feature type="domain" description="Histidine kinase/HSP90-like ATPase" evidence="10">
    <location>
        <begin position="288"/>
        <end position="374"/>
    </location>
</feature>
<keyword evidence="6 12" id="KW-0418">Kinase</keyword>
<dbReference type="RefSeq" id="WP_186813861.1">
    <property type="nucleotide sequence ID" value="NZ_BAAAYQ010000001.1"/>
</dbReference>
<keyword evidence="9" id="KW-1133">Transmembrane helix</keyword>
<evidence type="ECO:0000259" key="11">
    <source>
        <dbReference type="Pfam" id="PF07730"/>
    </source>
</evidence>
<evidence type="ECO:0000259" key="10">
    <source>
        <dbReference type="Pfam" id="PF02518"/>
    </source>
</evidence>
<dbReference type="InterPro" id="IPR050482">
    <property type="entry name" value="Sensor_HK_TwoCompSys"/>
</dbReference>
<keyword evidence="9" id="KW-0812">Transmembrane</keyword>
<dbReference type="GO" id="GO:0046983">
    <property type="term" value="F:protein dimerization activity"/>
    <property type="evidence" value="ECO:0007669"/>
    <property type="project" value="InterPro"/>
</dbReference>
<dbReference type="Pfam" id="PF02518">
    <property type="entry name" value="HATPase_c"/>
    <property type="match status" value="1"/>
</dbReference>
<dbReference type="EC" id="2.7.13.3" evidence="2"/>